<accession>K7YRF6</accession>
<evidence type="ECO:0000313" key="2">
    <source>
        <dbReference type="Proteomes" id="UP000010077"/>
    </source>
</evidence>
<protein>
    <submittedName>
        <fullName evidence="1">Uncharacterized protein</fullName>
    </submittedName>
</protein>
<name>K7YRF6_9PROT</name>
<dbReference type="Proteomes" id="UP000010077">
    <property type="component" value="Chromosome"/>
</dbReference>
<evidence type="ECO:0000313" key="1">
    <source>
        <dbReference type="EMBL" id="AFX99129.1"/>
    </source>
</evidence>
<dbReference type="HOGENOM" id="CLU_3213806_0_0_5"/>
<dbReference type="AlphaFoldDB" id="K7YRF6"/>
<gene>
    <name evidence="1" type="ORF">A1OE_947</name>
</gene>
<keyword evidence="2" id="KW-1185">Reference proteome</keyword>
<dbReference type="EMBL" id="CP003539">
    <property type="protein sequence ID" value="AFX99129.1"/>
    <property type="molecule type" value="Genomic_DNA"/>
</dbReference>
<organism evidence="1 2">
    <name type="scientific">Candidatus Endolissoclinum faulkneri L2</name>
    <dbReference type="NCBI Taxonomy" id="1193729"/>
    <lineage>
        <taxon>Bacteria</taxon>
        <taxon>Pseudomonadati</taxon>
        <taxon>Pseudomonadota</taxon>
        <taxon>Alphaproteobacteria</taxon>
        <taxon>Rhodospirillales</taxon>
        <taxon>Rhodospirillaceae</taxon>
        <taxon>Candidatus Endolissoclinum</taxon>
    </lineage>
</organism>
<dbReference type="KEGG" id="thal:A1OE_947"/>
<proteinExistence type="predicted"/>
<sequence>MLYRLSYCGKENPIINQIISLHNRDNQTKMQASAITSKLLVGII</sequence>
<reference evidence="1 2" key="1">
    <citation type="journal article" date="2012" name="Proc. Natl. Acad. Sci. U.S.A.">
        <title>Genome streamlining and chemical defense in a coral reef symbiosis.</title>
        <authorList>
            <person name="Kwan J.C."/>
            <person name="Donia M.S."/>
            <person name="Han A.W."/>
            <person name="Hirose E."/>
            <person name="Haygood M.G."/>
            <person name="Schmidt E.W."/>
        </authorList>
    </citation>
    <scope>NUCLEOTIDE SEQUENCE [LARGE SCALE GENOMIC DNA]</scope>
    <source>
        <strain evidence="1 2">L2</strain>
    </source>
</reference>